<accession>A0ABW8Z427</accession>
<gene>
    <name evidence="2" type="ORF">PQR63_02480</name>
</gene>
<evidence type="ECO:0000256" key="1">
    <source>
        <dbReference type="SAM" id="Phobius"/>
    </source>
</evidence>
<sequence length="87" mass="8577">CTAGATIVRPAAGTEAMSLFGELAGTAASAGGTIRFVVGGIISGVVSALGSNTVGNLCLTVMLATVASAIIFFYLKRQATLPSVLNS</sequence>
<keyword evidence="1" id="KW-0472">Membrane</keyword>
<feature type="transmembrane region" description="Helical" evidence="1">
    <location>
        <begin position="54"/>
        <end position="75"/>
    </location>
</feature>
<organism evidence="2 3">
    <name type="scientific">Herbaspirillum rhizosphaerae</name>
    <dbReference type="NCBI Taxonomy" id="346179"/>
    <lineage>
        <taxon>Bacteria</taxon>
        <taxon>Pseudomonadati</taxon>
        <taxon>Pseudomonadota</taxon>
        <taxon>Betaproteobacteria</taxon>
        <taxon>Burkholderiales</taxon>
        <taxon>Oxalobacteraceae</taxon>
        <taxon>Herbaspirillum</taxon>
    </lineage>
</organism>
<keyword evidence="1" id="KW-1133">Transmembrane helix</keyword>
<evidence type="ECO:0000313" key="3">
    <source>
        <dbReference type="Proteomes" id="UP001629214"/>
    </source>
</evidence>
<evidence type="ECO:0000313" key="2">
    <source>
        <dbReference type="EMBL" id="MFL9877235.1"/>
    </source>
</evidence>
<proteinExistence type="predicted"/>
<reference evidence="2 3" key="1">
    <citation type="journal article" date="2024" name="Chem. Sci.">
        <title>Discovery of megapolipeptins by genome mining of a Burkholderiales bacteria collection.</title>
        <authorList>
            <person name="Paulo B.S."/>
            <person name="Recchia M.J.J."/>
            <person name="Lee S."/>
            <person name="Fergusson C.H."/>
            <person name="Romanowski S.B."/>
            <person name="Hernandez A."/>
            <person name="Krull N."/>
            <person name="Liu D.Y."/>
            <person name="Cavanagh H."/>
            <person name="Bos A."/>
            <person name="Gray C.A."/>
            <person name="Murphy B.T."/>
            <person name="Linington R.G."/>
            <person name="Eustaquio A.S."/>
        </authorList>
    </citation>
    <scope>NUCLEOTIDE SEQUENCE [LARGE SCALE GENOMIC DNA]</scope>
    <source>
        <strain evidence="2 3">RL21-008-BIB-B</strain>
    </source>
</reference>
<dbReference type="Gene3D" id="1.20.1720.10">
    <property type="entry name" value="Multidrug resistance protein D"/>
    <property type="match status" value="1"/>
</dbReference>
<comment type="caution">
    <text evidence="2">The sequence shown here is derived from an EMBL/GenBank/DDBJ whole genome shotgun (WGS) entry which is preliminary data.</text>
</comment>
<name>A0ABW8Z427_9BURK</name>
<dbReference type="Proteomes" id="UP001629214">
    <property type="component" value="Unassembled WGS sequence"/>
</dbReference>
<dbReference type="EMBL" id="JAQQFR010000002">
    <property type="protein sequence ID" value="MFL9877235.1"/>
    <property type="molecule type" value="Genomic_DNA"/>
</dbReference>
<dbReference type="RefSeq" id="WP_408165384.1">
    <property type="nucleotide sequence ID" value="NZ_JAQQFR010000002.1"/>
</dbReference>
<protein>
    <recommendedName>
        <fullName evidence="4">MFS transporter</fullName>
    </recommendedName>
</protein>
<keyword evidence="3" id="KW-1185">Reference proteome</keyword>
<feature type="non-terminal residue" evidence="2">
    <location>
        <position position="1"/>
    </location>
</feature>
<keyword evidence="1" id="KW-0812">Transmembrane</keyword>
<evidence type="ECO:0008006" key="4">
    <source>
        <dbReference type="Google" id="ProtNLM"/>
    </source>
</evidence>